<proteinExistence type="predicted"/>
<protein>
    <submittedName>
        <fullName evidence="2">Uncharacterized protein</fullName>
    </submittedName>
</protein>
<gene>
    <name evidence="2" type="ORF">AWN90_40150</name>
</gene>
<dbReference type="EMBL" id="LWGR01000013">
    <property type="protein sequence ID" value="KZM70771.1"/>
    <property type="molecule type" value="Genomic_DNA"/>
</dbReference>
<dbReference type="AlphaFoldDB" id="A0A164JVU9"/>
<keyword evidence="3" id="KW-1185">Reference proteome</keyword>
<reference evidence="2 3" key="1">
    <citation type="submission" date="2016-04" db="EMBL/GenBank/DDBJ databases">
        <authorList>
            <person name="Evans L.H."/>
            <person name="Alamgir A."/>
            <person name="Owens N."/>
            <person name="Weber N.D."/>
            <person name="Virtaneva K."/>
            <person name="Barbian K."/>
            <person name="Babar A."/>
            <person name="Rosenke K."/>
        </authorList>
    </citation>
    <scope>NUCLEOTIDE SEQUENCE [LARGE SCALE GENOMIC DNA]</scope>
    <source>
        <strain evidence="2 3">IFM 0406</strain>
    </source>
</reference>
<dbReference type="OrthoDB" id="9977554at2"/>
<name>A0A164JVU9_9NOCA</name>
<evidence type="ECO:0000313" key="2">
    <source>
        <dbReference type="EMBL" id="KZM70771.1"/>
    </source>
</evidence>
<organism evidence="2 3">
    <name type="scientific">Nocardia terpenica</name>
    <dbReference type="NCBI Taxonomy" id="455432"/>
    <lineage>
        <taxon>Bacteria</taxon>
        <taxon>Bacillati</taxon>
        <taxon>Actinomycetota</taxon>
        <taxon>Actinomycetes</taxon>
        <taxon>Mycobacteriales</taxon>
        <taxon>Nocardiaceae</taxon>
        <taxon>Nocardia</taxon>
    </lineage>
</organism>
<dbReference type="STRING" id="455432.AWN90_40150"/>
<dbReference type="RefSeq" id="WP_067594348.1">
    <property type="nucleotide sequence ID" value="NZ_JABMCZ010000003.1"/>
</dbReference>
<comment type="caution">
    <text evidence="2">The sequence shown here is derived from an EMBL/GenBank/DDBJ whole genome shotgun (WGS) entry which is preliminary data.</text>
</comment>
<dbReference type="Proteomes" id="UP000076512">
    <property type="component" value="Unassembled WGS sequence"/>
</dbReference>
<accession>A0A164JVU9</accession>
<evidence type="ECO:0000256" key="1">
    <source>
        <dbReference type="SAM" id="MobiDB-lite"/>
    </source>
</evidence>
<sequence length="81" mass="8811">MNPENLPAPDGFAPRPGGPPSDDLLRRLELISSKVPPQRRLAMVGKLLAHIRANIYPWMHILQRADGSVVVTISPPPAGDQ</sequence>
<evidence type="ECO:0000313" key="3">
    <source>
        <dbReference type="Proteomes" id="UP000076512"/>
    </source>
</evidence>
<feature type="region of interest" description="Disordered" evidence="1">
    <location>
        <begin position="1"/>
        <end position="24"/>
    </location>
</feature>